<dbReference type="AlphaFoldDB" id="A0A0A9A0D1"/>
<name>A0A0A9A0D1_ARUDO</name>
<dbReference type="EMBL" id="GBRH01252811">
    <property type="protein sequence ID" value="JAD45084.1"/>
    <property type="molecule type" value="Transcribed_RNA"/>
</dbReference>
<sequence>MVFHTSSGCGVSHIFRLLCDADVKK</sequence>
<protein>
    <submittedName>
        <fullName evidence="1">Uncharacterized protein</fullName>
    </submittedName>
</protein>
<accession>A0A0A9A0D1</accession>
<proteinExistence type="predicted"/>
<evidence type="ECO:0000313" key="1">
    <source>
        <dbReference type="EMBL" id="JAD45084.1"/>
    </source>
</evidence>
<reference evidence="1" key="2">
    <citation type="journal article" date="2015" name="Data Brief">
        <title>Shoot transcriptome of the giant reed, Arundo donax.</title>
        <authorList>
            <person name="Barrero R.A."/>
            <person name="Guerrero F.D."/>
            <person name="Moolhuijzen P."/>
            <person name="Goolsby J.A."/>
            <person name="Tidwell J."/>
            <person name="Bellgard S.E."/>
            <person name="Bellgard M.I."/>
        </authorList>
    </citation>
    <scope>NUCLEOTIDE SEQUENCE</scope>
    <source>
        <tissue evidence="1">Shoot tissue taken approximately 20 cm above the soil surface</tissue>
    </source>
</reference>
<reference evidence="1" key="1">
    <citation type="submission" date="2014-09" db="EMBL/GenBank/DDBJ databases">
        <authorList>
            <person name="Magalhaes I.L.F."/>
            <person name="Oliveira U."/>
            <person name="Santos F.R."/>
            <person name="Vidigal T.H.D.A."/>
            <person name="Brescovit A.D."/>
            <person name="Santos A.J."/>
        </authorList>
    </citation>
    <scope>NUCLEOTIDE SEQUENCE</scope>
    <source>
        <tissue evidence="1">Shoot tissue taken approximately 20 cm above the soil surface</tissue>
    </source>
</reference>
<organism evidence="1">
    <name type="scientific">Arundo donax</name>
    <name type="common">Giant reed</name>
    <name type="synonym">Donax arundinaceus</name>
    <dbReference type="NCBI Taxonomy" id="35708"/>
    <lineage>
        <taxon>Eukaryota</taxon>
        <taxon>Viridiplantae</taxon>
        <taxon>Streptophyta</taxon>
        <taxon>Embryophyta</taxon>
        <taxon>Tracheophyta</taxon>
        <taxon>Spermatophyta</taxon>
        <taxon>Magnoliopsida</taxon>
        <taxon>Liliopsida</taxon>
        <taxon>Poales</taxon>
        <taxon>Poaceae</taxon>
        <taxon>PACMAD clade</taxon>
        <taxon>Arundinoideae</taxon>
        <taxon>Arundineae</taxon>
        <taxon>Arundo</taxon>
    </lineage>
</organism>